<dbReference type="EMBL" id="ML170221">
    <property type="protein sequence ID" value="TDL17462.1"/>
    <property type="molecule type" value="Genomic_DNA"/>
</dbReference>
<feature type="region of interest" description="Disordered" evidence="1">
    <location>
        <begin position="81"/>
        <end position="153"/>
    </location>
</feature>
<feature type="region of interest" description="Disordered" evidence="1">
    <location>
        <begin position="1"/>
        <end position="27"/>
    </location>
</feature>
<protein>
    <submittedName>
        <fullName evidence="2">Uncharacterized protein</fullName>
    </submittedName>
</protein>
<accession>A0A4Y7PRI3</accession>
<proteinExistence type="predicted"/>
<dbReference type="InterPro" id="IPR036431">
    <property type="entry name" value="ARID_dom_sf"/>
</dbReference>
<evidence type="ECO:0000313" key="2">
    <source>
        <dbReference type="EMBL" id="TDL17462.1"/>
    </source>
</evidence>
<dbReference type="AlphaFoldDB" id="A0A4Y7PRI3"/>
<organism evidence="2 3">
    <name type="scientific">Rickenella mellea</name>
    <dbReference type="NCBI Taxonomy" id="50990"/>
    <lineage>
        <taxon>Eukaryota</taxon>
        <taxon>Fungi</taxon>
        <taxon>Dikarya</taxon>
        <taxon>Basidiomycota</taxon>
        <taxon>Agaricomycotina</taxon>
        <taxon>Agaricomycetes</taxon>
        <taxon>Hymenochaetales</taxon>
        <taxon>Rickenellaceae</taxon>
        <taxon>Rickenella</taxon>
    </lineage>
</organism>
<dbReference type="Gene3D" id="1.10.150.60">
    <property type="entry name" value="ARID DNA-binding domain"/>
    <property type="match status" value="1"/>
</dbReference>
<dbReference type="Proteomes" id="UP000294933">
    <property type="component" value="Unassembled WGS sequence"/>
</dbReference>
<dbReference type="OrthoDB" id="1938591at2759"/>
<feature type="compositionally biased region" description="Polar residues" evidence="1">
    <location>
        <begin position="139"/>
        <end position="153"/>
    </location>
</feature>
<sequence>MDGVLGERGQGGEKGMRRDAPLLGETDEGSVVYTEALVAGAGDEVDESVEDESYIYMFMSQRSGLKGDSCGTRLTSRFQGQVRFNQAGSALGQRMTERADPRPEPLRKSSEPNLDRTDPQSLRPVRSQPNPQLVKHHQNQISPFGSTSANAPDSSLSFASPDVFDAAKQMPALNGDGVARRASHTQGISGTFLGGLPSNPHHPAQPTEDHNIAISKLQERNPTPSGPSPALSSDPSLPQRQGIMVPPVSQQNYSVHKQRQQNFLIELASIMSTRNMPLPPSITGVQSTFEQISSHWNNVEPAEEIGGFKLAGKEVYLFKLWALVFQFGGSAKLQEAA</sequence>
<dbReference type="GO" id="GO:0003677">
    <property type="term" value="F:DNA binding"/>
    <property type="evidence" value="ECO:0007669"/>
    <property type="project" value="InterPro"/>
</dbReference>
<feature type="compositionally biased region" description="Basic and acidic residues" evidence="1">
    <location>
        <begin position="95"/>
        <end position="118"/>
    </location>
</feature>
<feature type="compositionally biased region" description="Low complexity" evidence="1">
    <location>
        <begin position="228"/>
        <end position="238"/>
    </location>
</feature>
<evidence type="ECO:0000256" key="1">
    <source>
        <dbReference type="SAM" id="MobiDB-lite"/>
    </source>
</evidence>
<name>A0A4Y7PRI3_9AGAM</name>
<reference evidence="2 3" key="1">
    <citation type="submission" date="2018-06" db="EMBL/GenBank/DDBJ databases">
        <title>A transcriptomic atlas of mushroom development highlights an independent origin of complex multicellularity.</title>
        <authorList>
            <consortium name="DOE Joint Genome Institute"/>
            <person name="Krizsan K."/>
            <person name="Almasi E."/>
            <person name="Merenyi Z."/>
            <person name="Sahu N."/>
            <person name="Viragh M."/>
            <person name="Koszo T."/>
            <person name="Mondo S."/>
            <person name="Kiss B."/>
            <person name="Balint B."/>
            <person name="Kues U."/>
            <person name="Barry K."/>
            <person name="Hegedus J.C."/>
            <person name="Henrissat B."/>
            <person name="Johnson J."/>
            <person name="Lipzen A."/>
            <person name="Ohm R."/>
            <person name="Nagy I."/>
            <person name="Pangilinan J."/>
            <person name="Yan J."/>
            <person name="Xiong Y."/>
            <person name="Grigoriev I.V."/>
            <person name="Hibbett D.S."/>
            <person name="Nagy L.G."/>
        </authorList>
    </citation>
    <scope>NUCLEOTIDE SEQUENCE [LARGE SCALE GENOMIC DNA]</scope>
    <source>
        <strain evidence="2 3">SZMC22713</strain>
    </source>
</reference>
<feature type="compositionally biased region" description="Basic and acidic residues" evidence="1">
    <location>
        <begin position="10"/>
        <end position="20"/>
    </location>
</feature>
<feature type="region of interest" description="Disordered" evidence="1">
    <location>
        <begin position="188"/>
        <end position="243"/>
    </location>
</feature>
<gene>
    <name evidence="2" type="ORF">BD410DRAFT_843612</name>
</gene>
<dbReference type="SUPFAM" id="SSF46774">
    <property type="entry name" value="ARID-like"/>
    <property type="match status" value="1"/>
</dbReference>
<evidence type="ECO:0000313" key="3">
    <source>
        <dbReference type="Proteomes" id="UP000294933"/>
    </source>
</evidence>
<keyword evidence="3" id="KW-1185">Reference proteome</keyword>
<dbReference type="VEuPathDB" id="FungiDB:BD410DRAFT_843612"/>
<dbReference type="STRING" id="50990.A0A4Y7PRI3"/>